<gene>
    <name evidence="1" type="ORF">E4M00_11140</name>
</gene>
<proteinExistence type="predicted"/>
<dbReference type="EMBL" id="SPQZ01000004">
    <property type="protein sequence ID" value="TFV96635.1"/>
    <property type="molecule type" value="Genomic_DNA"/>
</dbReference>
<dbReference type="RefSeq" id="WP_135120614.1">
    <property type="nucleotide sequence ID" value="NZ_SPQZ01000004.1"/>
</dbReference>
<protein>
    <submittedName>
        <fullName evidence="1">Uncharacterized protein</fullName>
    </submittedName>
</protein>
<sequence>MTTLSDVKRIIASEGLTKYRLLDDEQRRPDEVGIRRVDGGFLVFSIDEREASVSERMYADESAAYDDFLKRLRAGARLDARRQERRAQKGATGAGDGTIGLTAGIVAYTGHGAERTPTADAEAVLALVPGSAGETLLTEVRRVVAASDTVEAAWSEAVDDSLYPVFAQRMLLLEPSLDERALHALSWRWGYLRTF</sequence>
<dbReference type="Proteomes" id="UP000298127">
    <property type="component" value="Unassembled WGS sequence"/>
</dbReference>
<organism evidence="1 2">
    <name type="scientific">Orlajensenia leifsoniae</name>
    <dbReference type="NCBI Taxonomy" id="2561933"/>
    <lineage>
        <taxon>Bacteria</taxon>
        <taxon>Bacillati</taxon>
        <taxon>Actinomycetota</taxon>
        <taxon>Actinomycetes</taxon>
        <taxon>Micrococcales</taxon>
        <taxon>Microbacteriaceae</taxon>
        <taxon>Orlajensenia</taxon>
    </lineage>
</organism>
<name>A0A4Y9R083_9MICO</name>
<reference evidence="1 2" key="1">
    <citation type="journal article" date="2018" name="J. Microbiol.">
        <title>Leifsonia flava sp. nov., a novel actinobacterium isolated from the rhizosphere of Aquilegia viridiflora.</title>
        <authorList>
            <person name="Cai Y."/>
            <person name="Tao W.Z."/>
            <person name="Ma Y.J."/>
            <person name="Cheng J."/>
            <person name="Zhang M.Y."/>
            <person name="Zhang Y.X."/>
        </authorList>
    </citation>
    <scope>NUCLEOTIDE SEQUENCE [LARGE SCALE GENOMIC DNA]</scope>
    <source>
        <strain evidence="1 2">SYP-B2174</strain>
    </source>
</reference>
<keyword evidence="2" id="KW-1185">Reference proteome</keyword>
<evidence type="ECO:0000313" key="1">
    <source>
        <dbReference type="EMBL" id="TFV96635.1"/>
    </source>
</evidence>
<accession>A0A4Y9R083</accession>
<dbReference type="AlphaFoldDB" id="A0A4Y9R083"/>
<evidence type="ECO:0000313" key="2">
    <source>
        <dbReference type="Proteomes" id="UP000298127"/>
    </source>
</evidence>
<comment type="caution">
    <text evidence="1">The sequence shown here is derived from an EMBL/GenBank/DDBJ whole genome shotgun (WGS) entry which is preliminary data.</text>
</comment>